<keyword evidence="4 8" id="KW-0812">Transmembrane</keyword>
<dbReference type="SUPFAM" id="SSF103473">
    <property type="entry name" value="MFS general substrate transporter"/>
    <property type="match status" value="1"/>
</dbReference>
<keyword evidence="6 8" id="KW-0472">Membrane</keyword>
<feature type="domain" description="Major facilitator superfamily (MFS) profile" evidence="9">
    <location>
        <begin position="1"/>
        <end position="430"/>
    </location>
</feature>
<evidence type="ECO:0000256" key="8">
    <source>
        <dbReference type="SAM" id="Phobius"/>
    </source>
</evidence>
<keyword evidence="5 8" id="KW-1133">Transmembrane helix</keyword>
<gene>
    <name evidence="10" type="ORF">Prum_101790</name>
</gene>
<dbReference type="PANTHER" id="PTHR42718">
    <property type="entry name" value="MAJOR FACILITATOR SUPERFAMILY MULTIDRUG TRANSPORTER MFSC"/>
    <property type="match status" value="1"/>
</dbReference>
<feature type="transmembrane region" description="Helical" evidence="8">
    <location>
        <begin position="200"/>
        <end position="217"/>
    </location>
</feature>
<keyword evidence="11" id="KW-1185">Reference proteome</keyword>
<evidence type="ECO:0000256" key="1">
    <source>
        <dbReference type="ARBA" id="ARBA00004651"/>
    </source>
</evidence>
<feature type="transmembrane region" description="Helical" evidence="8">
    <location>
        <begin position="134"/>
        <end position="158"/>
    </location>
</feature>
<dbReference type="Gene3D" id="1.20.1720.10">
    <property type="entry name" value="Multidrug resistance protein D"/>
    <property type="match status" value="1"/>
</dbReference>
<dbReference type="PROSITE" id="PS00216">
    <property type="entry name" value="SUGAR_TRANSPORT_1"/>
    <property type="match status" value="1"/>
</dbReference>
<dbReference type="EMBL" id="BLPG01000002">
    <property type="protein sequence ID" value="GFJ96537.1"/>
    <property type="molecule type" value="Genomic_DNA"/>
</dbReference>
<feature type="transmembrane region" description="Helical" evidence="8">
    <location>
        <begin position="106"/>
        <end position="128"/>
    </location>
</feature>
<feature type="transmembrane region" description="Helical" evidence="8">
    <location>
        <begin position="17"/>
        <end position="35"/>
    </location>
</feature>
<feature type="transmembrane region" description="Helical" evidence="8">
    <location>
        <begin position="237"/>
        <end position="258"/>
    </location>
</feature>
<dbReference type="Proteomes" id="UP000482960">
    <property type="component" value="Unassembled WGS sequence"/>
</dbReference>
<evidence type="ECO:0000313" key="11">
    <source>
        <dbReference type="Proteomes" id="UP000482960"/>
    </source>
</evidence>
<evidence type="ECO:0000256" key="5">
    <source>
        <dbReference type="ARBA" id="ARBA00022989"/>
    </source>
</evidence>
<organism evidence="10 11">
    <name type="scientific">Phytohabitans rumicis</name>
    <dbReference type="NCBI Taxonomy" id="1076125"/>
    <lineage>
        <taxon>Bacteria</taxon>
        <taxon>Bacillati</taxon>
        <taxon>Actinomycetota</taxon>
        <taxon>Actinomycetes</taxon>
        <taxon>Micromonosporales</taxon>
        <taxon>Micromonosporaceae</taxon>
    </lineage>
</organism>
<dbReference type="PROSITE" id="PS50850">
    <property type="entry name" value="MFS"/>
    <property type="match status" value="1"/>
</dbReference>
<keyword evidence="2" id="KW-0813">Transport</keyword>
<name>A0A6V8LQZ3_9ACTN</name>
<dbReference type="InterPro" id="IPR020846">
    <property type="entry name" value="MFS_dom"/>
</dbReference>
<dbReference type="InterPro" id="IPR011701">
    <property type="entry name" value="MFS"/>
</dbReference>
<dbReference type="GO" id="GO:0005886">
    <property type="term" value="C:plasma membrane"/>
    <property type="evidence" value="ECO:0007669"/>
    <property type="project" value="UniProtKB-SubCell"/>
</dbReference>
<comment type="caution">
    <text evidence="10">The sequence shown here is derived from an EMBL/GenBank/DDBJ whole genome shotgun (WGS) entry which is preliminary data.</text>
</comment>
<comment type="subcellular location">
    <subcellularLocation>
        <location evidence="1">Cell membrane</location>
        <topology evidence="1">Multi-pass membrane protein</topology>
    </subcellularLocation>
</comment>
<evidence type="ECO:0000256" key="7">
    <source>
        <dbReference type="SAM" id="MobiDB-lite"/>
    </source>
</evidence>
<evidence type="ECO:0000256" key="6">
    <source>
        <dbReference type="ARBA" id="ARBA00023136"/>
    </source>
</evidence>
<evidence type="ECO:0000313" key="10">
    <source>
        <dbReference type="EMBL" id="GFJ96537.1"/>
    </source>
</evidence>
<protein>
    <submittedName>
        <fullName evidence="10">MFS transporter</fullName>
    </submittedName>
</protein>
<reference evidence="10 11" key="2">
    <citation type="submission" date="2020-03" db="EMBL/GenBank/DDBJ databases">
        <authorList>
            <person name="Ichikawa N."/>
            <person name="Kimura A."/>
            <person name="Kitahashi Y."/>
            <person name="Uohara A."/>
        </authorList>
    </citation>
    <scope>NUCLEOTIDE SEQUENCE [LARGE SCALE GENOMIC DNA]</scope>
    <source>
        <strain evidence="10 11">NBRC 108638</strain>
    </source>
</reference>
<evidence type="ECO:0000259" key="9">
    <source>
        <dbReference type="PROSITE" id="PS50850"/>
    </source>
</evidence>
<evidence type="ECO:0000256" key="2">
    <source>
        <dbReference type="ARBA" id="ARBA00022448"/>
    </source>
</evidence>
<feature type="region of interest" description="Disordered" evidence="7">
    <location>
        <begin position="433"/>
        <end position="475"/>
    </location>
</feature>
<feature type="transmembrane region" description="Helical" evidence="8">
    <location>
        <begin position="47"/>
        <end position="66"/>
    </location>
</feature>
<dbReference type="Gene3D" id="1.20.1250.20">
    <property type="entry name" value="MFS general substrate transporter like domains"/>
    <property type="match status" value="1"/>
</dbReference>
<keyword evidence="3" id="KW-1003">Cell membrane</keyword>
<feature type="transmembrane region" description="Helical" evidence="8">
    <location>
        <begin position="302"/>
        <end position="322"/>
    </location>
</feature>
<dbReference type="Pfam" id="PF07690">
    <property type="entry name" value="MFS_1"/>
    <property type="match status" value="2"/>
</dbReference>
<dbReference type="RefSeq" id="WP_173086288.1">
    <property type="nucleotide sequence ID" value="NZ_BLPG01000002.1"/>
</dbReference>
<feature type="transmembrane region" description="Helical" evidence="8">
    <location>
        <begin position="328"/>
        <end position="354"/>
    </location>
</feature>
<accession>A0A6V8LQZ3</accession>
<dbReference type="CDD" id="cd17321">
    <property type="entry name" value="MFS_MMR_MDR_like"/>
    <property type="match status" value="1"/>
</dbReference>
<reference evidence="10 11" key="1">
    <citation type="submission" date="2020-03" db="EMBL/GenBank/DDBJ databases">
        <title>Whole genome shotgun sequence of Phytohabitans rumicis NBRC 108638.</title>
        <authorList>
            <person name="Komaki H."/>
            <person name="Tamura T."/>
        </authorList>
    </citation>
    <scope>NUCLEOTIDE SEQUENCE [LARGE SCALE GENOMIC DNA]</scope>
    <source>
        <strain evidence="10 11">NBRC 108638</strain>
    </source>
</reference>
<feature type="transmembrane region" description="Helical" evidence="8">
    <location>
        <begin position="170"/>
        <end position="188"/>
    </location>
</feature>
<sequence>MGLPSIQRDFGLSATDTQWIVSAALLAWGGLLLLGGRTADYFGRRRVFMLGLALFLVTSLLSGLAWNGGVLIAMRALHGVSAALMYPTALSILANTFTEGRPRNRALAFWAGMGGVGSTLGLLLGGAVVDRIGWHWGFLLQVPITATMLVLCVVLLPADRATDRPRTMDIAGALTVTAGLGLIVYTVAEAPAVGWTSARTLGMTAVALAALALFVVVESRSAAPLLPLRMLRSRLRLGGNVVIFVVTAIAFSMTYLYALYAQQVLGYSPLRYAIAGAVFPLTVIVAAYLGQLVLHRVGYRPIAVLGTLLFGAGSLLFTRVAVDSPYFGLSFFGLVLLGAGLGTGTLAASAAALTDVDAREAGLASGVNAATVMIGGGLGVAVVATIAASRTGDATSPEALTEGFRAGFTASVVISAVGLVLAVALLGSRRRGSRTTGVPLTIPQPRSGDTDLPSLQSTESFQSTESLQPNRKVTP</sequence>
<dbReference type="PANTHER" id="PTHR42718:SF46">
    <property type="entry name" value="BLR6921 PROTEIN"/>
    <property type="match status" value="1"/>
</dbReference>
<evidence type="ECO:0000256" key="4">
    <source>
        <dbReference type="ARBA" id="ARBA00022692"/>
    </source>
</evidence>
<evidence type="ECO:0000256" key="3">
    <source>
        <dbReference type="ARBA" id="ARBA00022475"/>
    </source>
</evidence>
<feature type="transmembrane region" description="Helical" evidence="8">
    <location>
        <begin position="270"/>
        <end position="290"/>
    </location>
</feature>
<dbReference type="InterPro" id="IPR005829">
    <property type="entry name" value="Sugar_transporter_CS"/>
</dbReference>
<dbReference type="AlphaFoldDB" id="A0A6V8LQZ3"/>
<dbReference type="InterPro" id="IPR036259">
    <property type="entry name" value="MFS_trans_sf"/>
</dbReference>
<feature type="transmembrane region" description="Helical" evidence="8">
    <location>
        <begin position="72"/>
        <end position="94"/>
    </location>
</feature>
<feature type="compositionally biased region" description="Polar residues" evidence="7">
    <location>
        <begin position="453"/>
        <end position="475"/>
    </location>
</feature>
<feature type="transmembrane region" description="Helical" evidence="8">
    <location>
        <begin position="408"/>
        <end position="427"/>
    </location>
</feature>
<proteinExistence type="predicted"/>
<feature type="transmembrane region" description="Helical" evidence="8">
    <location>
        <begin position="366"/>
        <end position="388"/>
    </location>
</feature>
<dbReference type="GO" id="GO:0022857">
    <property type="term" value="F:transmembrane transporter activity"/>
    <property type="evidence" value="ECO:0007669"/>
    <property type="project" value="InterPro"/>
</dbReference>